<accession>A0AA39QH30</accession>
<dbReference type="Pfam" id="PF18759">
    <property type="entry name" value="Plavaka"/>
    <property type="match status" value="1"/>
</dbReference>
<dbReference type="EMBL" id="JAUEPU010000005">
    <property type="protein sequence ID" value="KAK0501935.1"/>
    <property type="molecule type" value="Genomic_DNA"/>
</dbReference>
<evidence type="ECO:0000313" key="3">
    <source>
        <dbReference type="Proteomes" id="UP001175228"/>
    </source>
</evidence>
<organism evidence="2 3">
    <name type="scientific">Armillaria luteobubalina</name>
    <dbReference type="NCBI Taxonomy" id="153913"/>
    <lineage>
        <taxon>Eukaryota</taxon>
        <taxon>Fungi</taxon>
        <taxon>Dikarya</taxon>
        <taxon>Basidiomycota</taxon>
        <taxon>Agaricomycotina</taxon>
        <taxon>Agaricomycetes</taxon>
        <taxon>Agaricomycetidae</taxon>
        <taxon>Agaricales</taxon>
        <taxon>Marasmiineae</taxon>
        <taxon>Physalacriaceae</taxon>
        <taxon>Armillaria</taxon>
    </lineage>
</organism>
<sequence>MKGLALERYKNVNKAPSAELSMENNSYVCCTGLPTNFGVNPSPALPPRFNSLSALPSSPGTTTSQRCWEQAQPLATGLSEDSDDMGDAPPFPPEMASSSEPEPPTDYIRTEYHPHSGRQPRLDKVEEFQAQTGSRSTITLEDKPWSPFSSRDDFELTEWILESAINQGDIDALLTMMIKRGGQFESSTFTVPLQGQSYEFTVYHRDLWSWTLDILQDPLLAPYLNWGAQRLFKVNGSTSQRFYMEPHTGNMFWEIQTTLPDGGKPICYIIYADKTWLSSFGTVQGYPIIVRLGNLPSHIRNGQGVGGGCVIGWLPIVKEEAQHTGKSYYTDFKRAVWHKAFEFILSPIKEKSKFGAWVQAAGAAELYLFPTIMILSADYEEQCMMALTRGCNAYFPCNICMVPFEKQYRAQEIYEEAKKIRGTTARNTFLQKFSLRFIKALSFDRLHAFNNGLFADHLLEEIKKRMIKLRSSYAQLADELLQAFPSWKDLYHFKQGFMNVTFTDGRKYEALSKLIFIAHAIFMAANDPIGYILLRALRVYMELDVYASLTLHTSDTLRDGQARTPIFASVIEEYEKAARNKYKAMRQTLTCTDTIPKEKKLKHWNFPKAHSHQHLFDDIEAKGVTLNYNTKPNESMHGSFKESYQHHTNFKNVDEQILRVDDWYNAMTYIRQQVNHHDKIEKEGDEDDEGETGDSNEDELAPTSSTSSEADYAATASLHGGRGKGGGKLSIAEVEAKAVDNSDFCDFLNRLSSHMKKHFESHPEELPSDNGVPAELDGFKCQDQDCAIFINYSSVVDWSFTTDILRCSPSFNYHPCYDFVLLDTNQGPMFVQLVLIFECVVHEKVYPLMLVRPFKEAIGPITKKDHDLGFYWVRTRMKGDPLIISIYSIIQGALLIEDVAMNRTNNRGERTTKDYLVVDMIDADMFLWMQNLSYVGRATRTTRR</sequence>
<evidence type="ECO:0000313" key="2">
    <source>
        <dbReference type="EMBL" id="KAK0501935.1"/>
    </source>
</evidence>
<feature type="region of interest" description="Disordered" evidence="1">
    <location>
        <begin position="77"/>
        <end position="104"/>
    </location>
</feature>
<gene>
    <name evidence="2" type="ORF">EDD18DRAFT_1100438</name>
</gene>
<dbReference type="AlphaFoldDB" id="A0AA39QH30"/>
<protein>
    <submittedName>
        <fullName evidence="2">Uncharacterized protein</fullName>
    </submittedName>
</protein>
<comment type="caution">
    <text evidence="2">The sequence shown here is derived from an EMBL/GenBank/DDBJ whole genome shotgun (WGS) entry which is preliminary data.</text>
</comment>
<feature type="region of interest" description="Disordered" evidence="1">
    <location>
        <begin position="675"/>
        <end position="711"/>
    </location>
</feature>
<proteinExistence type="predicted"/>
<feature type="compositionally biased region" description="Acidic residues" evidence="1">
    <location>
        <begin position="683"/>
        <end position="700"/>
    </location>
</feature>
<evidence type="ECO:0000256" key="1">
    <source>
        <dbReference type="SAM" id="MobiDB-lite"/>
    </source>
</evidence>
<reference evidence="2" key="1">
    <citation type="submission" date="2023-06" db="EMBL/GenBank/DDBJ databases">
        <authorList>
            <consortium name="Lawrence Berkeley National Laboratory"/>
            <person name="Ahrendt S."/>
            <person name="Sahu N."/>
            <person name="Indic B."/>
            <person name="Wong-Bajracharya J."/>
            <person name="Merenyi Z."/>
            <person name="Ke H.-M."/>
            <person name="Monk M."/>
            <person name="Kocsube S."/>
            <person name="Drula E."/>
            <person name="Lipzen A."/>
            <person name="Balint B."/>
            <person name="Henrissat B."/>
            <person name="Andreopoulos B."/>
            <person name="Martin F.M."/>
            <person name="Harder C.B."/>
            <person name="Rigling D."/>
            <person name="Ford K.L."/>
            <person name="Foster G.D."/>
            <person name="Pangilinan J."/>
            <person name="Papanicolaou A."/>
            <person name="Barry K."/>
            <person name="LaButti K."/>
            <person name="Viragh M."/>
            <person name="Koriabine M."/>
            <person name="Yan M."/>
            <person name="Riley R."/>
            <person name="Champramary S."/>
            <person name="Plett K.L."/>
            <person name="Tsai I.J."/>
            <person name="Slot J."/>
            <person name="Sipos G."/>
            <person name="Plett J."/>
            <person name="Nagy L.G."/>
            <person name="Grigoriev I.V."/>
        </authorList>
    </citation>
    <scope>NUCLEOTIDE SEQUENCE</scope>
    <source>
        <strain evidence="2">HWK02</strain>
    </source>
</reference>
<keyword evidence="3" id="KW-1185">Reference proteome</keyword>
<name>A0AA39QH30_9AGAR</name>
<dbReference type="InterPro" id="IPR041078">
    <property type="entry name" value="Plavaka"/>
</dbReference>
<dbReference type="Proteomes" id="UP001175228">
    <property type="component" value="Unassembled WGS sequence"/>
</dbReference>